<organism evidence="2 3">
    <name type="scientific">Trichinella pseudospiralis</name>
    <name type="common">Parasitic roundworm</name>
    <dbReference type="NCBI Taxonomy" id="6337"/>
    <lineage>
        <taxon>Eukaryota</taxon>
        <taxon>Metazoa</taxon>
        <taxon>Ecdysozoa</taxon>
        <taxon>Nematoda</taxon>
        <taxon>Enoplea</taxon>
        <taxon>Dorylaimia</taxon>
        <taxon>Trichinellida</taxon>
        <taxon>Trichinellidae</taxon>
        <taxon>Trichinella</taxon>
    </lineage>
</organism>
<proteinExistence type="predicted"/>
<keyword evidence="3" id="KW-1185">Reference proteome</keyword>
<feature type="region of interest" description="Disordered" evidence="1">
    <location>
        <begin position="37"/>
        <end position="56"/>
    </location>
</feature>
<dbReference type="AlphaFoldDB" id="A0A0V1GGU7"/>
<comment type="caution">
    <text evidence="2">The sequence shown here is derived from an EMBL/GenBank/DDBJ whole genome shotgun (WGS) entry which is preliminary data.</text>
</comment>
<gene>
    <name evidence="2" type="ORF">T4B_13793</name>
</gene>
<evidence type="ECO:0000256" key="1">
    <source>
        <dbReference type="SAM" id="MobiDB-lite"/>
    </source>
</evidence>
<accession>A0A0V1GGU7</accession>
<evidence type="ECO:0000313" key="2">
    <source>
        <dbReference type="EMBL" id="KRY97489.1"/>
    </source>
</evidence>
<dbReference type="EMBL" id="JYDS01002372">
    <property type="protein sequence ID" value="KRY97489.1"/>
    <property type="molecule type" value="Genomic_DNA"/>
</dbReference>
<dbReference type="Proteomes" id="UP000054805">
    <property type="component" value="Unassembled WGS sequence"/>
</dbReference>
<feature type="compositionally biased region" description="Polar residues" evidence="1">
    <location>
        <begin position="41"/>
        <end position="56"/>
    </location>
</feature>
<name>A0A0V1GGU7_TRIPS</name>
<protein>
    <submittedName>
        <fullName evidence="2">Uncharacterized protein</fullName>
    </submittedName>
</protein>
<reference evidence="2 3" key="1">
    <citation type="submission" date="2015-01" db="EMBL/GenBank/DDBJ databases">
        <title>Evolution of Trichinella species and genotypes.</title>
        <authorList>
            <person name="Korhonen P.K."/>
            <person name="Edoardo P."/>
            <person name="Giuseppe L.R."/>
            <person name="Gasser R.B."/>
        </authorList>
    </citation>
    <scope>NUCLEOTIDE SEQUENCE [LARGE SCALE GENOMIC DNA]</scope>
    <source>
        <strain evidence="2">ISS588</strain>
    </source>
</reference>
<evidence type="ECO:0000313" key="3">
    <source>
        <dbReference type="Proteomes" id="UP000054805"/>
    </source>
</evidence>
<sequence>MQAFREIPIKIVQYQNTALQLKALRFQRLSEPLHKYPVPAQTKTVPQPVESASSDS</sequence>